<feature type="compositionally biased region" description="Low complexity" evidence="10">
    <location>
        <begin position="235"/>
        <end position="246"/>
    </location>
</feature>
<evidence type="ECO:0000313" key="12">
    <source>
        <dbReference type="EMBL" id="KAK6632772.1"/>
    </source>
</evidence>
<feature type="compositionally biased region" description="Basic and acidic residues" evidence="10">
    <location>
        <begin position="302"/>
        <end position="326"/>
    </location>
</feature>
<dbReference type="AlphaFoldDB" id="A0AAN8S3X8"/>
<dbReference type="Gene3D" id="3.30.50.10">
    <property type="entry name" value="Erythroid Transcription Factor GATA-1, subunit A"/>
    <property type="match status" value="1"/>
</dbReference>
<feature type="domain" description="Nuclear receptor" evidence="11">
    <location>
        <begin position="1"/>
        <end position="60"/>
    </location>
</feature>
<keyword evidence="2" id="KW-0479">Metal-binding</keyword>
<evidence type="ECO:0000256" key="4">
    <source>
        <dbReference type="ARBA" id="ARBA00022833"/>
    </source>
</evidence>
<dbReference type="GO" id="GO:0003700">
    <property type="term" value="F:DNA-binding transcription factor activity"/>
    <property type="evidence" value="ECO:0007669"/>
    <property type="project" value="InterPro"/>
</dbReference>
<comment type="subcellular location">
    <subcellularLocation>
        <location evidence="1">Nucleus</location>
    </subcellularLocation>
</comment>
<dbReference type="PROSITE" id="PS51030">
    <property type="entry name" value="NUCLEAR_REC_DBD_2"/>
    <property type="match status" value="1"/>
</dbReference>
<dbReference type="Pfam" id="PF00105">
    <property type="entry name" value="zf-C4"/>
    <property type="match status" value="1"/>
</dbReference>
<keyword evidence="7" id="KW-0804">Transcription</keyword>
<keyword evidence="6" id="KW-0238">DNA-binding</keyword>
<evidence type="ECO:0000256" key="1">
    <source>
        <dbReference type="ARBA" id="ARBA00004123"/>
    </source>
</evidence>
<evidence type="ECO:0000256" key="6">
    <source>
        <dbReference type="ARBA" id="ARBA00023125"/>
    </source>
</evidence>
<feature type="region of interest" description="Disordered" evidence="10">
    <location>
        <begin position="264"/>
        <end position="284"/>
    </location>
</feature>
<dbReference type="GO" id="GO:0005634">
    <property type="term" value="C:nucleus"/>
    <property type="evidence" value="ECO:0007669"/>
    <property type="project" value="UniProtKB-SubCell"/>
</dbReference>
<comment type="caution">
    <text evidence="12">The sequence shown here is derived from an EMBL/GenBank/DDBJ whole genome shotgun (WGS) entry which is preliminary data.</text>
</comment>
<dbReference type="Proteomes" id="UP001372834">
    <property type="component" value="Unassembled WGS sequence"/>
</dbReference>
<evidence type="ECO:0000256" key="5">
    <source>
        <dbReference type="ARBA" id="ARBA00023015"/>
    </source>
</evidence>
<evidence type="ECO:0000256" key="3">
    <source>
        <dbReference type="ARBA" id="ARBA00022771"/>
    </source>
</evidence>
<dbReference type="GO" id="GO:0043565">
    <property type="term" value="F:sequence-specific DNA binding"/>
    <property type="evidence" value="ECO:0007669"/>
    <property type="project" value="InterPro"/>
</dbReference>
<proteinExistence type="predicted"/>
<feature type="region of interest" description="Disordered" evidence="10">
    <location>
        <begin position="117"/>
        <end position="143"/>
    </location>
</feature>
<name>A0AAN8S3X8_POLSC</name>
<feature type="compositionally biased region" description="Low complexity" evidence="10">
    <location>
        <begin position="264"/>
        <end position="274"/>
    </location>
</feature>
<feature type="region of interest" description="Disordered" evidence="10">
    <location>
        <begin position="300"/>
        <end position="393"/>
    </location>
</feature>
<feature type="compositionally biased region" description="Basic and acidic residues" evidence="10">
    <location>
        <begin position="275"/>
        <end position="284"/>
    </location>
</feature>
<evidence type="ECO:0000313" key="13">
    <source>
        <dbReference type="Proteomes" id="UP001372834"/>
    </source>
</evidence>
<sequence>MFFFVSLQSFFGRSYNNLNSITECKNNGECIINKKNRTACKSCRLRKCLLVGMSKSGSRYGRRSNWFKIHCLLQEQQQAAVAQMKGKNPSTSPMENPLPLLSPLAFPHANLGTFLRPNNSSSSSVSSPDSDTSEPGPYSPRMNGTGAFVNKDFYLPVPFHSMFMQPPSMSSPFLLPPSLLPFPVPPTKRHDYSQRLLSPDHVQSIQKRSSPEIDVNDDGSIRTSDSPPSRQSPTNNNEYSSKYNNKLGGSDSYRIKCNSNCLNNNNISNINNNNNKDDSKSEKVTVRSKRFYLDAILGLKSGRSDSPDRKRSMDEEDVERFGKHSDEEQDNPIDLSVKSSSFKSETAEIKSEREEEVEEEEMEEDDDEEEEELKPKIYNSHEDIKPIPLDLSV</sequence>
<keyword evidence="4" id="KW-0862">Zinc</keyword>
<evidence type="ECO:0000256" key="7">
    <source>
        <dbReference type="ARBA" id="ARBA00023163"/>
    </source>
</evidence>
<evidence type="ECO:0000256" key="2">
    <source>
        <dbReference type="ARBA" id="ARBA00022723"/>
    </source>
</evidence>
<evidence type="ECO:0000256" key="10">
    <source>
        <dbReference type="SAM" id="MobiDB-lite"/>
    </source>
</evidence>
<feature type="compositionally biased region" description="Polar residues" evidence="10">
    <location>
        <begin position="221"/>
        <end position="234"/>
    </location>
</feature>
<keyword evidence="3" id="KW-0863">Zinc-finger</keyword>
<dbReference type="SUPFAM" id="SSF57716">
    <property type="entry name" value="Glucocorticoid receptor-like (DNA-binding domain)"/>
    <property type="match status" value="1"/>
</dbReference>
<evidence type="ECO:0000256" key="9">
    <source>
        <dbReference type="ARBA" id="ARBA00023242"/>
    </source>
</evidence>
<feature type="region of interest" description="Disordered" evidence="10">
    <location>
        <begin position="198"/>
        <end position="247"/>
    </location>
</feature>
<keyword evidence="5" id="KW-0805">Transcription regulation</keyword>
<dbReference type="EMBL" id="JAWJWE010000007">
    <property type="protein sequence ID" value="KAK6632772.1"/>
    <property type="molecule type" value="Genomic_DNA"/>
</dbReference>
<dbReference type="InterPro" id="IPR001628">
    <property type="entry name" value="Znf_hrmn_rcpt"/>
</dbReference>
<keyword evidence="9" id="KW-0539">Nucleus</keyword>
<organism evidence="12 13">
    <name type="scientific">Polyplax serrata</name>
    <name type="common">Common mouse louse</name>
    <dbReference type="NCBI Taxonomy" id="468196"/>
    <lineage>
        <taxon>Eukaryota</taxon>
        <taxon>Metazoa</taxon>
        <taxon>Ecdysozoa</taxon>
        <taxon>Arthropoda</taxon>
        <taxon>Hexapoda</taxon>
        <taxon>Insecta</taxon>
        <taxon>Pterygota</taxon>
        <taxon>Neoptera</taxon>
        <taxon>Paraneoptera</taxon>
        <taxon>Psocodea</taxon>
        <taxon>Troctomorpha</taxon>
        <taxon>Phthiraptera</taxon>
        <taxon>Anoplura</taxon>
        <taxon>Polyplacidae</taxon>
        <taxon>Polyplax</taxon>
    </lineage>
</organism>
<feature type="compositionally biased region" description="Basic and acidic residues" evidence="10">
    <location>
        <begin position="373"/>
        <end position="385"/>
    </location>
</feature>
<accession>A0AAN8S3X8</accession>
<gene>
    <name evidence="12" type="ORF">RUM43_013543</name>
</gene>
<feature type="compositionally biased region" description="Low complexity" evidence="10">
    <location>
        <begin position="117"/>
        <end position="130"/>
    </location>
</feature>
<evidence type="ECO:0000259" key="11">
    <source>
        <dbReference type="PROSITE" id="PS51030"/>
    </source>
</evidence>
<dbReference type="SMART" id="SM00399">
    <property type="entry name" value="ZnF_C4"/>
    <property type="match status" value="1"/>
</dbReference>
<reference evidence="12 13" key="1">
    <citation type="submission" date="2023-10" db="EMBL/GenBank/DDBJ databases">
        <title>Genomes of two closely related lineages of the louse Polyplax serrata with different host specificities.</title>
        <authorList>
            <person name="Martinu J."/>
            <person name="Tarabai H."/>
            <person name="Stefka J."/>
            <person name="Hypsa V."/>
        </authorList>
    </citation>
    <scope>NUCLEOTIDE SEQUENCE [LARGE SCALE GENOMIC DNA]</scope>
    <source>
        <strain evidence="12">HR10_N</strain>
    </source>
</reference>
<protein>
    <recommendedName>
        <fullName evidence="11">Nuclear receptor domain-containing protein</fullName>
    </recommendedName>
</protein>
<dbReference type="GO" id="GO:0008270">
    <property type="term" value="F:zinc ion binding"/>
    <property type="evidence" value="ECO:0007669"/>
    <property type="project" value="UniProtKB-KW"/>
</dbReference>
<dbReference type="InterPro" id="IPR013088">
    <property type="entry name" value="Znf_NHR/GATA"/>
</dbReference>
<feature type="compositionally biased region" description="Acidic residues" evidence="10">
    <location>
        <begin position="354"/>
        <end position="372"/>
    </location>
</feature>
<dbReference type="InterPro" id="IPR050200">
    <property type="entry name" value="Nuclear_hormone_rcpt_NR3"/>
</dbReference>
<evidence type="ECO:0000256" key="8">
    <source>
        <dbReference type="ARBA" id="ARBA00023170"/>
    </source>
</evidence>
<dbReference type="PANTHER" id="PTHR48092">
    <property type="entry name" value="KNIRPS-RELATED PROTEIN-RELATED"/>
    <property type="match status" value="1"/>
</dbReference>
<keyword evidence="8" id="KW-0675">Receptor</keyword>